<dbReference type="AlphaFoldDB" id="A0AAV8VDN0"/>
<comment type="caution">
    <text evidence="8">The sequence shown here is derived from an EMBL/GenBank/DDBJ whole genome shotgun (WGS) entry which is preliminary data.</text>
</comment>
<dbReference type="Pfam" id="PF01176">
    <property type="entry name" value="eIF-1a"/>
    <property type="match status" value="1"/>
</dbReference>
<evidence type="ECO:0000256" key="6">
    <source>
        <dbReference type="SAM" id="MobiDB-lite"/>
    </source>
</evidence>
<dbReference type="InterPro" id="IPR039294">
    <property type="entry name" value="EIF1AD"/>
</dbReference>
<evidence type="ECO:0000259" key="7">
    <source>
        <dbReference type="PROSITE" id="PS50832"/>
    </source>
</evidence>
<accession>A0AAV8VDN0</accession>
<dbReference type="InterPro" id="IPR006196">
    <property type="entry name" value="RNA-binding_domain_S1_IF1"/>
</dbReference>
<evidence type="ECO:0000313" key="8">
    <source>
        <dbReference type="EMBL" id="KAJ8912263.1"/>
    </source>
</evidence>
<keyword evidence="5" id="KW-0648">Protein biosynthesis</keyword>
<name>A0AAV8VDN0_9CUCU</name>
<feature type="domain" description="S1-like" evidence="7">
    <location>
        <begin position="31"/>
        <end position="90"/>
    </location>
</feature>
<evidence type="ECO:0000256" key="5">
    <source>
        <dbReference type="PROSITE-ProRule" id="PRU00181"/>
    </source>
</evidence>
<dbReference type="GO" id="GO:0003743">
    <property type="term" value="F:translation initiation factor activity"/>
    <property type="evidence" value="ECO:0007669"/>
    <property type="project" value="UniProtKB-UniRule"/>
</dbReference>
<feature type="compositionally biased region" description="Low complexity" evidence="6">
    <location>
        <begin position="161"/>
        <end position="175"/>
    </location>
</feature>
<protein>
    <recommendedName>
        <fullName evidence="2">Probable RNA-binding protein EIF1AD</fullName>
    </recommendedName>
    <alternativeName>
        <fullName evidence="4">Eukaryotic translation initiation factor 1A domain-containing protein</fullName>
    </alternativeName>
</protein>
<evidence type="ECO:0000256" key="2">
    <source>
        <dbReference type="ARBA" id="ARBA00020989"/>
    </source>
</evidence>
<organism evidence="8 9">
    <name type="scientific">Exocentrus adspersus</name>
    <dbReference type="NCBI Taxonomy" id="1586481"/>
    <lineage>
        <taxon>Eukaryota</taxon>
        <taxon>Metazoa</taxon>
        <taxon>Ecdysozoa</taxon>
        <taxon>Arthropoda</taxon>
        <taxon>Hexapoda</taxon>
        <taxon>Insecta</taxon>
        <taxon>Pterygota</taxon>
        <taxon>Neoptera</taxon>
        <taxon>Endopterygota</taxon>
        <taxon>Coleoptera</taxon>
        <taxon>Polyphaga</taxon>
        <taxon>Cucujiformia</taxon>
        <taxon>Chrysomeloidea</taxon>
        <taxon>Cerambycidae</taxon>
        <taxon>Lamiinae</taxon>
        <taxon>Acanthocinini</taxon>
        <taxon>Exocentrus</taxon>
    </lineage>
</organism>
<keyword evidence="3" id="KW-0694">RNA-binding</keyword>
<keyword evidence="5" id="KW-0396">Initiation factor</keyword>
<dbReference type="GO" id="GO:0005634">
    <property type="term" value="C:nucleus"/>
    <property type="evidence" value="ECO:0007669"/>
    <property type="project" value="TreeGrafter"/>
</dbReference>
<proteinExistence type="inferred from homology"/>
<feature type="region of interest" description="Disordered" evidence="6">
    <location>
        <begin position="112"/>
        <end position="175"/>
    </location>
</feature>
<keyword evidence="9" id="KW-1185">Reference proteome</keyword>
<dbReference type="InterPro" id="IPR001253">
    <property type="entry name" value="TIF_eIF-1A"/>
</dbReference>
<dbReference type="SUPFAM" id="SSF50249">
    <property type="entry name" value="Nucleic acid-binding proteins"/>
    <property type="match status" value="1"/>
</dbReference>
<feature type="compositionally biased region" description="Basic and acidic residues" evidence="6">
    <location>
        <begin position="112"/>
        <end position="121"/>
    </location>
</feature>
<dbReference type="PROSITE" id="PS50832">
    <property type="entry name" value="S1_IF1_TYPE"/>
    <property type="match status" value="1"/>
</dbReference>
<comment type="similarity">
    <text evidence="1">Belongs to the EIF1AD family.</text>
</comment>
<sequence>MSRSSVRKQVMIEVLQDDQSLPAENQRIVRVLKSRGNNLHEVENPDKSILLASMPRRFRCGVWVKKGDFVLVEPIEEGNKVKAEIVKILSTEQIKYYKMNNVWPEEFSDVVGDKKTDKKDSDDEIFVNPNRPRVSDSGSNESSDSDSSDAEEEDDYDGGDSDSASDPVDSSSKKC</sequence>
<feature type="compositionally biased region" description="Acidic residues" evidence="6">
    <location>
        <begin position="143"/>
        <end position="160"/>
    </location>
</feature>
<dbReference type="InterPro" id="IPR012340">
    <property type="entry name" value="NA-bd_OB-fold"/>
</dbReference>
<dbReference type="PANTHER" id="PTHR21641:SF0">
    <property type="entry name" value="RNA-BINDING PROTEIN EIF1AD-RELATED"/>
    <property type="match status" value="1"/>
</dbReference>
<dbReference type="SMART" id="SM00652">
    <property type="entry name" value="eIF1a"/>
    <property type="match status" value="1"/>
</dbReference>
<dbReference type="GO" id="GO:0003723">
    <property type="term" value="F:RNA binding"/>
    <property type="evidence" value="ECO:0007669"/>
    <property type="project" value="UniProtKB-KW"/>
</dbReference>
<reference evidence="8 9" key="1">
    <citation type="journal article" date="2023" name="Insect Mol. Biol.">
        <title>Genome sequencing provides insights into the evolution of gene families encoding plant cell wall-degrading enzymes in longhorned beetles.</title>
        <authorList>
            <person name="Shin N.R."/>
            <person name="Okamura Y."/>
            <person name="Kirsch R."/>
            <person name="Pauchet Y."/>
        </authorList>
    </citation>
    <scope>NUCLEOTIDE SEQUENCE [LARGE SCALE GENOMIC DNA]</scope>
    <source>
        <strain evidence="8">EAD_L_NR</strain>
    </source>
</reference>
<evidence type="ECO:0000256" key="3">
    <source>
        <dbReference type="ARBA" id="ARBA00022884"/>
    </source>
</evidence>
<evidence type="ECO:0000256" key="1">
    <source>
        <dbReference type="ARBA" id="ARBA00007340"/>
    </source>
</evidence>
<dbReference type="PANTHER" id="PTHR21641">
    <property type="entry name" value="TRANSLATION INITIATION FACTOR-RELATED"/>
    <property type="match status" value="1"/>
</dbReference>
<dbReference type="EMBL" id="JANEYG010000137">
    <property type="protein sequence ID" value="KAJ8912263.1"/>
    <property type="molecule type" value="Genomic_DNA"/>
</dbReference>
<dbReference type="Gene3D" id="2.40.50.140">
    <property type="entry name" value="Nucleic acid-binding proteins"/>
    <property type="match status" value="1"/>
</dbReference>
<evidence type="ECO:0000256" key="4">
    <source>
        <dbReference type="ARBA" id="ARBA00031998"/>
    </source>
</evidence>
<dbReference type="Proteomes" id="UP001159042">
    <property type="component" value="Unassembled WGS sequence"/>
</dbReference>
<gene>
    <name evidence="8" type="ORF">NQ315_008854</name>
</gene>
<evidence type="ECO:0000313" key="9">
    <source>
        <dbReference type="Proteomes" id="UP001159042"/>
    </source>
</evidence>